<evidence type="ECO:0000256" key="1">
    <source>
        <dbReference type="SAM" id="Phobius"/>
    </source>
</evidence>
<keyword evidence="1" id="KW-1133">Transmembrane helix</keyword>
<feature type="transmembrane region" description="Helical" evidence="1">
    <location>
        <begin position="49"/>
        <end position="68"/>
    </location>
</feature>
<feature type="transmembrane region" description="Helical" evidence="1">
    <location>
        <begin position="20"/>
        <end position="42"/>
    </location>
</feature>
<name>A0A1G2D3F4_9BACT</name>
<evidence type="ECO:0008006" key="4">
    <source>
        <dbReference type="Google" id="ProtNLM"/>
    </source>
</evidence>
<evidence type="ECO:0000313" key="3">
    <source>
        <dbReference type="Proteomes" id="UP000177996"/>
    </source>
</evidence>
<keyword evidence="1" id="KW-0812">Transmembrane</keyword>
<protein>
    <recommendedName>
        <fullName evidence="4">Major facilitator superfamily (MFS) profile domain-containing protein</fullName>
    </recommendedName>
</protein>
<evidence type="ECO:0000313" key="2">
    <source>
        <dbReference type="EMBL" id="OGZ07441.1"/>
    </source>
</evidence>
<organism evidence="2 3">
    <name type="scientific">Candidatus Lloydbacteria bacterium RIFCSPHIGHO2_02_FULL_50_13</name>
    <dbReference type="NCBI Taxonomy" id="1798661"/>
    <lineage>
        <taxon>Bacteria</taxon>
        <taxon>Candidatus Lloydiibacteriota</taxon>
    </lineage>
</organism>
<dbReference type="AlphaFoldDB" id="A0A1G2D3F4"/>
<dbReference type="EMBL" id="MHLL01000059">
    <property type="protein sequence ID" value="OGZ07441.1"/>
    <property type="molecule type" value="Genomic_DNA"/>
</dbReference>
<keyword evidence="1" id="KW-0472">Membrane</keyword>
<comment type="caution">
    <text evidence="2">The sequence shown here is derived from an EMBL/GenBank/DDBJ whole genome shotgun (WGS) entry which is preliminary data.</text>
</comment>
<accession>A0A1G2D3F4</accession>
<reference evidence="2 3" key="1">
    <citation type="journal article" date="2016" name="Nat. Commun.">
        <title>Thousands of microbial genomes shed light on interconnected biogeochemical processes in an aquifer system.</title>
        <authorList>
            <person name="Anantharaman K."/>
            <person name="Brown C.T."/>
            <person name="Hug L.A."/>
            <person name="Sharon I."/>
            <person name="Castelle C.J."/>
            <person name="Probst A.J."/>
            <person name="Thomas B.C."/>
            <person name="Singh A."/>
            <person name="Wilkins M.J."/>
            <person name="Karaoz U."/>
            <person name="Brodie E.L."/>
            <person name="Williams K.H."/>
            <person name="Hubbard S.S."/>
            <person name="Banfield J.F."/>
        </authorList>
    </citation>
    <scope>NUCLEOTIDE SEQUENCE [LARGE SCALE GENOMIC DNA]</scope>
</reference>
<dbReference type="Proteomes" id="UP000177996">
    <property type="component" value="Unassembled WGS sequence"/>
</dbReference>
<gene>
    <name evidence="2" type="ORF">A3D65_06405</name>
</gene>
<sequence>MDMLIWLFLAGLVVGGILGYVFAFPVLVVVSVLALFVVLFVLKDAAKAIGVLFIGGPTVIGFFLGMWLTQVFVSWPSTFGFLTTTWGSISPYILR</sequence>
<proteinExistence type="predicted"/>
<feature type="transmembrane region" description="Helical" evidence="1">
    <location>
        <begin position="74"/>
        <end position="94"/>
    </location>
</feature>